<dbReference type="PANTHER" id="PTHR33018:SF34">
    <property type="entry name" value="OS02G0472350 PROTEIN"/>
    <property type="match status" value="1"/>
</dbReference>
<evidence type="ECO:0000313" key="2">
    <source>
        <dbReference type="EMBL" id="KYP31040.1"/>
    </source>
</evidence>
<dbReference type="AlphaFoldDB" id="A0A151QL65"/>
<evidence type="ECO:0000313" key="3">
    <source>
        <dbReference type="Proteomes" id="UP000075243"/>
    </source>
</evidence>
<reference evidence="2" key="1">
    <citation type="journal article" date="2012" name="Nat. Biotechnol.">
        <title>Draft genome sequence of pigeonpea (Cajanus cajan), an orphan legume crop of resource-poor farmers.</title>
        <authorList>
            <person name="Varshney R.K."/>
            <person name="Chen W."/>
            <person name="Li Y."/>
            <person name="Bharti A.K."/>
            <person name="Saxena R.K."/>
            <person name="Schlueter J.A."/>
            <person name="Donoghue M.T."/>
            <person name="Azam S."/>
            <person name="Fan G."/>
            <person name="Whaley A.M."/>
            <person name="Farmer A.D."/>
            <person name="Sheridan J."/>
            <person name="Iwata A."/>
            <person name="Tuteja R."/>
            <person name="Penmetsa R.V."/>
            <person name="Wu W."/>
            <person name="Upadhyaya H.D."/>
            <person name="Yang S.P."/>
            <person name="Shah T."/>
            <person name="Saxena K.B."/>
            <person name="Michael T."/>
            <person name="McCombie W.R."/>
            <person name="Yang B."/>
            <person name="Zhang G."/>
            <person name="Yang H."/>
            <person name="Wang J."/>
            <person name="Spillane C."/>
            <person name="Cook D.R."/>
            <person name="May G.D."/>
            <person name="Xu X."/>
            <person name="Jackson S.A."/>
        </authorList>
    </citation>
    <scope>NUCLEOTIDE SEQUENCE [LARGE SCALE GENOMIC DNA]</scope>
</reference>
<evidence type="ECO:0000256" key="1">
    <source>
        <dbReference type="SAM" id="MobiDB-lite"/>
    </source>
</evidence>
<dbReference type="EMBL" id="KQ486624">
    <property type="protein sequence ID" value="KYP31040.1"/>
    <property type="molecule type" value="Genomic_DNA"/>
</dbReference>
<name>A0A151QL65_CAJCA</name>
<organism evidence="2 3">
    <name type="scientific">Cajanus cajan</name>
    <name type="common">Pigeon pea</name>
    <name type="synonym">Cajanus indicus</name>
    <dbReference type="NCBI Taxonomy" id="3821"/>
    <lineage>
        <taxon>Eukaryota</taxon>
        <taxon>Viridiplantae</taxon>
        <taxon>Streptophyta</taxon>
        <taxon>Embryophyta</taxon>
        <taxon>Tracheophyta</taxon>
        <taxon>Spermatophyta</taxon>
        <taxon>Magnoliopsida</taxon>
        <taxon>eudicotyledons</taxon>
        <taxon>Gunneridae</taxon>
        <taxon>Pentapetalae</taxon>
        <taxon>rosids</taxon>
        <taxon>fabids</taxon>
        <taxon>Fabales</taxon>
        <taxon>Fabaceae</taxon>
        <taxon>Papilionoideae</taxon>
        <taxon>50 kb inversion clade</taxon>
        <taxon>NPAAA clade</taxon>
        <taxon>indigoferoid/millettioid clade</taxon>
        <taxon>Phaseoleae</taxon>
        <taxon>Cajanus</taxon>
    </lineage>
</organism>
<dbReference type="Gramene" id="C.cajan_48078.t">
    <property type="protein sequence ID" value="C.cajan_48078.t"/>
    <property type="gene ID" value="C.cajan_48078"/>
</dbReference>
<gene>
    <name evidence="2" type="ORF">KK1_049177</name>
</gene>
<keyword evidence="3" id="KW-1185">Reference proteome</keyword>
<accession>A0A151QL65</accession>
<dbReference type="Proteomes" id="UP000075243">
    <property type="component" value="Unassembled WGS sequence"/>
</dbReference>
<dbReference type="PANTHER" id="PTHR33018">
    <property type="entry name" value="OS10G0338966 PROTEIN-RELATED"/>
    <property type="match status" value="1"/>
</dbReference>
<sequence>MKKARAEAARVESADRVESPPHHETWIAARTKSDGQMTSKSARVVADKIEGIVEQSTQGSFVSHGRDDILTTAIGRPEHLGATEIYLVHDHRGALLTLVVKRLCREGIVEQSTQGSFVSHGRDDILTTAIGRPEH</sequence>
<protein>
    <submittedName>
        <fullName evidence="2">Uncharacterized protein</fullName>
    </submittedName>
</protein>
<proteinExistence type="predicted"/>
<feature type="region of interest" description="Disordered" evidence="1">
    <location>
        <begin position="1"/>
        <end position="22"/>
    </location>
</feature>